<accession>A0A921DRW2</accession>
<proteinExistence type="predicted"/>
<dbReference type="EMBL" id="DYZA01000155">
    <property type="protein sequence ID" value="HJD97518.1"/>
    <property type="molecule type" value="Genomic_DNA"/>
</dbReference>
<feature type="chain" id="PRO_5036789827" description="DUF4919 domain-containing protein" evidence="1">
    <location>
        <begin position="22"/>
        <end position="235"/>
    </location>
</feature>
<reference evidence="2" key="1">
    <citation type="journal article" date="2021" name="PeerJ">
        <title>Extensive microbial diversity within the chicken gut microbiome revealed by metagenomics and culture.</title>
        <authorList>
            <person name="Gilroy R."/>
            <person name="Ravi A."/>
            <person name="Getino M."/>
            <person name="Pursley I."/>
            <person name="Horton D.L."/>
            <person name="Alikhan N.F."/>
            <person name="Baker D."/>
            <person name="Gharbi K."/>
            <person name="Hall N."/>
            <person name="Watson M."/>
            <person name="Adriaenssens E.M."/>
            <person name="Foster-Nyarko E."/>
            <person name="Jarju S."/>
            <person name="Secka A."/>
            <person name="Antonio M."/>
            <person name="Oren A."/>
            <person name="Chaudhuri R.R."/>
            <person name="La Ragione R."/>
            <person name="Hildebrand F."/>
            <person name="Pallen M.J."/>
        </authorList>
    </citation>
    <scope>NUCLEOTIDE SEQUENCE</scope>
    <source>
        <strain evidence="2">ChiGjej2B2-19336</strain>
    </source>
</reference>
<feature type="signal peptide" evidence="1">
    <location>
        <begin position="1"/>
        <end position="21"/>
    </location>
</feature>
<dbReference type="RefSeq" id="WP_304122569.1">
    <property type="nucleotide sequence ID" value="NZ_DYZA01000155.1"/>
</dbReference>
<dbReference type="Proteomes" id="UP000698963">
    <property type="component" value="Unassembled WGS sequence"/>
</dbReference>
<gene>
    <name evidence="2" type="ORF">K8W16_07720</name>
</gene>
<dbReference type="AlphaFoldDB" id="A0A921DRW2"/>
<comment type="caution">
    <text evidence="2">The sequence shown here is derived from an EMBL/GenBank/DDBJ whole genome shotgun (WGS) entry which is preliminary data.</text>
</comment>
<reference evidence="2" key="2">
    <citation type="submission" date="2021-09" db="EMBL/GenBank/DDBJ databases">
        <authorList>
            <person name="Gilroy R."/>
        </authorList>
    </citation>
    <scope>NUCLEOTIDE SEQUENCE</scope>
    <source>
        <strain evidence="2">ChiGjej2B2-19336</strain>
    </source>
</reference>
<evidence type="ECO:0000313" key="3">
    <source>
        <dbReference type="Proteomes" id="UP000698963"/>
    </source>
</evidence>
<evidence type="ECO:0008006" key="4">
    <source>
        <dbReference type="Google" id="ProtNLM"/>
    </source>
</evidence>
<evidence type="ECO:0000256" key="1">
    <source>
        <dbReference type="SAM" id="SignalP"/>
    </source>
</evidence>
<keyword evidence="1" id="KW-0732">Signal</keyword>
<organism evidence="2 3">
    <name type="scientific">Mailhella massiliensis</name>
    <dbReference type="NCBI Taxonomy" id="1903261"/>
    <lineage>
        <taxon>Bacteria</taxon>
        <taxon>Pseudomonadati</taxon>
        <taxon>Thermodesulfobacteriota</taxon>
        <taxon>Desulfovibrionia</taxon>
        <taxon>Desulfovibrionales</taxon>
        <taxon>Desulfovibrionaceae</taxon>
        <taxon>Mailhella</taxon>
    </lineage>
</organism>
<protein>
    <recommendedName>
        <fullName evidence="4">DUF4919 domain-containing protein</fullName>
    </recommendedName>
</protein>
<sequence>MTRIALVLPLLLLLLPFSAPAYDDGVDELAFAVPDTFTELTDHDSDLFRDTEKYAVSHGRLLKMYLPQYMAHQYRYGSRDAVTRQVLICAMEGQKRPLTQKDAELLARSTEGLFIGFSRIPRSRTDTPAQEMENREKALARALETGSPLLVDSVRTSSAFLYTFLIHDNMVERGPKSWLSMAMATAVVPVKDTVLFVTVSSILGHDNPEPHLDWVKETAGTFADMIVRANKGEKK</sequence>
<evidence type="ECO:0000313" key="2">
    <source>
        <dbReference type="EMBL" id="HJD97518.1"/>
    </source>
</evidence>
<name>A0A921DRW2_9BACT</name>